<sequence length="70" mass="8175">MMLQCLGRIAMNMESIHNSLTVCFALLCFALFTAYIYLERLLEKLSMKSKHSSSHQIMQCSAILWYHIIF</sequence>
<reference evidence="2 3" key="1">
    <citation type="submission" date="2024-07" db="EMBL/GenBank/DDBJ databases">
        <title>Section-level genome sequencing and comparative genomics of Aspergillus sections Usti and Cavernicolus.</title>
        <authorList>
            <consortium name="Lawrence Berkeley National Laboratory"/>
            <person name="Nybo J.L."/>
            <person name="Vesth T.C."/>
            <person name="Theobald S."/>
            <person name="Frisvad J.C."/>
            <person name="Larsen T.O."/>
            <person name="Kjaerboelling I."/>
            <person name="Rothschild-Mancinelli K."/>
            <person name="Lyhne E.K."/>
            <person name="Kogle M.E."/>
            <person name="Barry K."/>
            <person name="Clum A."/>
            <person name="Na H."/>
            <person name="Ledsgaard L."/>
            <person name="Lin J."/>
            <person name="Lipzen A."/>
            <person name="Kuo A."/>
            <person name="Riley R."/>
            <person name="Mondo S."/>
            <person name="LaButti K."/>
            <person name="Haridas S."/>
            <person name="Pangalinan J."/>
            <person name="Salamov A.A."/>
            <person name="Simmons B.A."/>
            <person name="Magnuson J.K."/>
            <person name="Chen J."/>
            <person name="Drula E."/>
            <person name="Henrissat B."/>
            <person name="Wiebenga A."/>
            <person name="Lubbers R.J."/>
            <person name="Gomes A.C."/>
            <person name="Makela M.R."/>
            <person name="Stajich J."/>
            <person name="Grigoriev I.V."/>
            <person name="Mortensen U.H."/>
            <person name="De vries R.P."/>
            <person name="Baker S.E."/>
            <person name="Andersen M.R."/>
        </authorList>
    </citation>
    <scope>NUCLEOTIDE SEQUENCE [LARGE SCALE GENOMIC DNA]</scope>
    <source>
        <strain evidence="2 3">CBS 600.67</strain>
    </source>
</reference>
<keyword evidence="1" id="KW-0812">Transmembrane</keyword>
<comment type="caution">
    <text evidence="2">The sequence shown here is derived from an EMBL/GenBank/DDBJ whole genome shotgun (WGS) entry which is preliminary data.</text>
</comment>
<protein>
    <recommendedName>
        <fullName evidence="4">Copper transporter</fullName>
    </recommendedName>
</protein>
<keyword evidence="3" id="KW-1185">Reference proteome</keyword>
<evidence type="ECO:0000313" key="3">
    <source>
        <dbReference type="Proteomes" id="UP001610335"/>
    </source>
</evidence>
<keyword evidence="1" id="KW-0472">Membrane</keyword>
<evidence type="ECO:0000313" key="2">
    <source>
        <dbReference type="EMBL" id="KAL2825135.1"/>
    </source>
</evidence>
<evidence type="ECO:0000256" key="1">
    <source>
        <dbReference type="SAM" id="Phobius"/>
    </source>
</evidence>
<dbReference type="EMBL" id="JBFXLS010000038">
    <property type="protein sequence ID" value="KAL2825135.1"/>
    <property type="molecule type" value="Genomic_DNA"/>
</dbReference>
<feature type="transmembrane region" description="Helical" evidence="1">
    <location>
        <begin position="16"/>
        <end position="38"/>
    </location>
</feature>
<organism evidence="2 3">
    <name type="scientific">Aspergillus cavernicola</name>
    <dbReference type="NCBI Taxonomy" id="176166"/>
    <lineage>
        <taxon>Eukaryota</taxon>
        <taxon>Fungi</taxon>
        <taxon>Dikarya</taxon>
        <taxon>Ascomycota</taxon>
        <taxon>Pezizomycotina</taxon>
        <taxon>Eurotiomycetes</taxon>
        <taxon>Eurotiomycetidae</taxon>
        <taxon>Eurotiales</taxon>
        <taxon>Aspergillaceae</taxon>
        <taxon>Aspergillus</taxon>
        <taxon>Aspergillus subgen. Nidulantes</taxon>
    </lineage>
</organism>
<accession>A0ABR4IBM2</accession>
<proteinExistence type="predicted"/>
<gene>
    <name evidence="2" type="ORF">BDW59DRAFT_74439</name>
</gene>
<dbReference type="Proteomes" id="UP001610335">
    <property type="component" value="Unassembled WGS sequence"/>
</dbReference>
<evidence type="ECO:0008006" key="4">
    <source>
        <dbReference type="Google" id="ProtNLM"/>
    </source>
</evidence>
<keyword evidence="1" id="KW-1133">Transmembrane helix</keyword>
<name>A0ABR4IBM2_9EURO</name>